<dbReference type="EMBL" id="BSXT01000655">
    <property type="protein sequence ID" value="GMF31851.1"/>
    <property type="molecule type" value="Genomic_DNA"/>
</dbReference>
<proteinExistence type="predicted"/>
<keyword evidence="2" id="KW-1185">Reference proteome</keyword>
<comment type="caution">
    <text evidence="1">The sequence shown here is derived from an EMBL/GenBank/DDBJ whole genome shotgun (WGS) entry which is preliminary data.</text>
</comment>
<protein>
    <submittedName>
        <fullName evidence="1">Unnamed protein product</fullName>
    </submittedName>
</protein>
<evidence type="ECO:0000313" key="1">
    <source>
        <dbReference type="EMBL" id="GMF31851.1"/>
    </source>
</evidence>
<gene>
    <name evidence="1" type="ORF">Pfra01_000741700</name>
</gene>
<accession>A0A9W6UFI6</accession>
<name>A0A9W6UFI6_9STRA</name>
<dbReference type="Proteomes" id="UP001165121">
    <property type="component" value="Unassembled WGS sequence"/>
</dbReference>
<dbReference type="AlphaFoldDB" id="A0A9W6UFI6"/>
<sequence length="103" mass="11330">MKSRELLMIAKLGVVDSPLLGSRVRFTWLVGSFMLEVGSDKQDTLCNVAFSSHYHDEGKFGPGLFNQALIGETDTDALPCRLVRYFALPVVQGSTSKYMVIAS</sequence>
<organism evidence="1 2">
    <name type="scientific">Phytophthora fragariaefolia</name>
    <dbReference type="NCBI Taxonomy" id="1490495"/>
    <lineage>
        <taxon>Eukaryota</taxon>
        <taxon>Sar</taxon>
        <taxon>Stramenopiles</taxon>
        <taxon>Oomycota</taxon>
        <taxon>Peronosporomycetes</taxon>
        <taxon>Peronosporales</taxon>
        <taxon>Peronosporaceae</taxon>
        <taxon>Phytophthora</taxon>
    </lineage>
</organism>
<evidence type="ECO:0000313" key="2">
    <source>
        <dbReference type="Proteomes" id="UP001165121"/>
    </source>
</evidence>
<reference evidence="1" key="1">
    <citation type="submission" date="2023-04" db="EMBL/GenBank/DDBJ databases">
        <title>Phytophthora fragariaefolia NBRC 109709.</title>
        <authorList>
            <person name="Ichikawa N."/>
            <person name="Sato H."/>
            <person name="Tonouchi N."/>
        </authorList>
    </citation>
    <scope>NUCLEOTIDE SEQUENCE</scope>
    <source>
        <strain evidence="1">NBRC 109709</strain>
    </source>
</reference>